<accession>A0A9P6SYI2</accession>
<proteinExistence type="predicted"/>
<feature type="chain" id="PRO_5040235309" evidence="1">
    <location>
        <begin position="20"/>
        <end position="60"/>
    </location>
</feature>
<dbReference type="Proteomes" id="UP000703661">
    <property type="component" value="Unassembled WGS sequence"/>
</dbReference>
<evidence type="ECO:0000256" key="1">
    <source>
        <dbReference type="SAM" id="SignalP"/>
    </source>
</evidence>
<keyword evidence="3" id="KW-1185">Reference proteome</keyword>
<name>A0A9P6SYI2_9FUNG</name>
<feature type="non-terminal residue" evidence="2">
    <location>
        <position position="60"/>
    </location>
</feature>
<keyword evidence="1" id="KW-0732">Signal</keyword>
<reference evidence="2" key="1">
    <citation type="journal article" date="2020" name="Fungal Divers.">
        <title>Resolving the Mortierellaceae phylogeny through synthesis of multi-gene phylogenetics and phylogenomics.</title>
        <authorList>
            <person name="Vandepol N."/>
            <person name="Liber J."/>
            <person name="Desiro A."/>
            <person name="Na H."/>
            <person name="Kennedy M."/>
            <person name="Barry K."/>
            <person name="Grigoriev I.V."/>
            <person name="Miller A.N."/>
            <person name="O'Donnell K."/>
            <person name="Stajich J.E."/>
            <person name="Bonito G."/>
        </authorList>
    </citation>
    <scope>NUCLEOTIDE SEQUENCE</scope>
    <source>
        <strain evidence="2">NRRL 2769</strain>
    </source>
</reference>
<sequence length="60" mass="6193">MSAVFAISMILLFAILVVPQSPILRNAVAVSATPIPVDDNESNFGGGVNAASNWDFTATA</sequence>
<comment type="caution">
    <text evidence="2">The sequence shown here is derived from an EMBL/GenBank/DDBJ whole genome shotgun (WGS) entry which is preliminary data.</text>
</comment>
<feature type="signal peptide" evidence="1">
    <location>
        <begin position="1"/>
        <end position="19"/>
    </location>
</feature>
<gene>
    <name evidence="2" type="ORF">BGZ80_000371</name>
</gene>
<evidence type="ECO:0000313" key="2">
    <source>
        <dbReference type="EMBL" id="KAG0011864.1"/>
    </source>
</evidence>
<dbReference type="AlphaFoldDB" id="A0A9P6SYI2"/>
<dbReference type="EMBL" id="JAAAID010001075">
    <property type="protein sequence ID" value="KAG0011864.1"/>
    <property type="molecule type" value="Genomic_DNA"/>
</dbReference>
<protein>
    <submittedName>
        <fullName evidence="2">Uncharacterized protein</fullName>
    </submittedName>
</protein>
<evidence type="ECO:0000313" key="3">
    <source>
        <dbReference type="Proteomes" id="UP000703661"/>
    </source>
</evidence>
<organism evidence="2 3">
    <name type="scientific">Entomortierella chlamydospora</name>
    <dbReference type="NCBI Taxonomy" id="101097"/>
    <lineage>
        <taxon>Eukaryota</taxon>
        <taxon>Fungi</taxon>
        <taxon>Fungi incertae sedis</taxon>
        <taxon>Mucoromycota</taxon>
        <taxon>Mortierellomycotina</taxon>
        <taxon>Mortierellomycetes</taxon>
        <taxon>Mortierellales</taxon>
        <taxon>Mortierellaceae</taxon>
        <taxon>Entomortierella</taxon>
    </lineage>
</organism>